<feature type="region of interest" description="Disordered" evidence="2">
    <location>
        <begin position="418"/>
        <end position="456"/>
    </location>
</feature>
<feature type="compositionally biased region" description="Polar residues" evidence="2">
    <location>
        <begin position="422"/>
        <end position="432"/>
    </location>
</feature>
<feature type="coiled-coil region" evidence="1">
    <location>
        <begin position="81"/>
        <end position="212"/>
    </location>
</feature>
<keyword evidence="1" id="KW-0175">Coiled coil</keyword>
<dbReference type="PANTHER" id="PTHR34251:SF1">
    <property type="entry name" value="LEUCINE, GLUTAMATE AND LYSINE RICH 1"/>
    <property type="match status" value="1"/>
</dbReference>
<comment type="caution">
    <text evidence="3">The sequence shown here is derived from an EMBL/GenBank/DDBJ whole genome shotgun (WGS) entry which is preliminary data.</text>
</comment>
<dbReference type="EMBL" id="JAUNZN010000006">
    <property type="protein sequence ID" value="KAK4820087.1"/>
    <property type="molecule type" value="Genomic_DNA"/>
</dbReference>
<evidence type="ECO:0000256" key="1">
    <source>
        <dbReference type="SAM" id="Coils"/>
    </source>
</evidence>
<dbReference type="PANTHER" id="PTHR34251">
    <property type="entry name" value="LEUCINE-, GLUTAMATE- AND LYSINE-RICH PROTEIN 1"/>
    <property type="match status" value="1"/>
</dbReference>
<evidence type="ECO:0000256" key="2">
    <source>
        <dbReference type="SAM" id="MobiDB-lite"/>
    </source>
</evidence>
<accession>A0AAN7NPK5</accession>
<gene>
    <name evidence="3" type="ORF">QYF61_019144</name>
</gene>
<evidence type="ECO:0008006" key="5">
    <source>
        <dbReference type="Google" id="ProtNLM"/>
    </source>
</evidence>
<evidence type="ECO:0000313" key="4">
    <source>
        <dbReference type="Proteomes" id="UP001333110"/>
    </source>
</evidence>
<name>A0AAN7NPK5_MYCAM</name>
<proteinExistence type="predicted"/>
<dbReference type="Proteomes" id="UP001333110">
    <property type="component" value="Unassembled WGS sequence"/>
</dbReference>
<evidence type="ECO:0000313" key="3">
    <source>
        <dbReference type="EMBL" id="KAK4820087.1"/>
    </source>
</evidence>
<reference evidence="3 4" key="1">
    <citation type="journal article" date="2023" name="J. Hered.">
        <title>Chromosome-level genome of the wood stork (Mycteria americana) provides insight into avian chromosome evolution.</title>
        <authorList>
            <person name="Flamio R. Jr."/>
            <person name="Ramstad K.M."/>
        </authorList>
    </citation>
    <scope>NUCLEOTIDE SEQUENCE [LARGE SCALE GENOMIC DNA]</scope>
    <source>
        <strain evidence="3">JAX WOST 10</strain>
    </source>
</reference>
<dbReference type="AlphaFoldDB" id="A0AAN7NPK5"/>
<organism evidence="3 4">
    <name type="scientific">Mycteria americana</name>
    <name type="common">Wood stork</name>
    <dbReference type="NCBI Taxonomy" id="33587"/>
    <lineage>
        <taxon>Eukaryota</taxon>
        <taxon>Metazoa</taxon>
        <taxon>Chordata</taxon>
        <taxon>Craniata</taxon>
        <taxon>Vertebrata</taxon>
        <taxon>Euteleostomi</taxon>
        <taxon>Archelosauria</taxon>
        <taxon>Archosauria</taxon>
        <taxon>Dinosauria</taxon>
        <taxon>Saurischia</taxon>
        <taxon>Theropoda</taxon>
        <taxon>Coelurosauria</taxon>
        <taxon>Aves</taxon>
        <taxon>Neognathae</taxon>
        <taxon>Neoaves</taxon>
        <taxon>Aequornithes</taxon>
        <taxon>Ciconiiformes</taxon>
        <taxon>Ciconiidae</taxon>
        <taxon>Mycteria</taxon>
    </lineage>
</organism>
<dbReference type="InterPro" id="IPR038799">
    <property type="entry name" value="LEKR1"/>
</dbReference>
<sequence length="469" mass="54058">MKPIFLFSDLTNQVETIGLKLQKVTAEMDHYKKLLMVKSTELDVCQNELKKMKYENGISESRLTKELKEKEESLLICQQVCKHLQEEVAERERKEEDLKRRTGRSESELEALKALLRQAEEEVVMLKQERELMLISHQNRTEQLQETLRQKMRNEDNWREKMEIDLAKGEARHKEAILKVREEARVELDIERQKQQELISKYQRDHEELQKKVCNTQETSFVAVDNVNFGEIIPGLISSATNSLRMETEILEKKLQDAQIKLAERDEDKEKEIQSLKRLITELEFQLTMEKNNNESFLDNMRKEIKHKSDELEKLTQERTQLIHNLSQVQEENTLLQETVRRECEERYELTAALTQAREQVLELKKLSGNFPLSPCSLTQGSLTSSAALLADYGQKSRTSPSAGKEINLSGQFGISRAAKAPTSSKRNSSGSVGLPALTPPHPPRGRAASLNEPRSRIAAVIRRQLSQL</sequence>
<keyword evidence="4" id="KW-1185">Reference proteome</keyword>
<protein>
    <recommendedName>
        <fullName evidence="5">Leucine-, glutamate-and lysine-rich protein 1</fullName>
    </recommendedName>
</protein>
<feature type="coiled-coil region" evidence="1">
    <location>
        <begin position="241"/>
        <end position="346"/>
    </location>
</feature>